<dbReference type="Proteomes" id="UP000292298">
    <property type="component" value="Unassembled WGS sequence"/>
</dbReference>
<dbReference type="InterPro" id="IPR014729">
    <property type="entry name" value="Rossmann-like_a/b/a_fold"/>
</dbReference>
<comment type="function">
    <text evidence="1 11">Catalyzes the reversible adenylation of nicotinate mononucleotide (NaMN) to nicotinic acid adenine dinucleotide (NaAD).</text>
</comment>
<dbReference type="AlphaFoldDB" id="A0A4Q8CXY9"/>
<comment type="similarity">
    <text evidence="3 11">Belongs to the NadD family.</text>
</comment>
<keyword evidence="14" id="KW-1185">Reference proteome</keyword>
<keyword evidence="8 11" id="KW-0067">ATP-binding</keyword>
<dbReference type="CDD" id="cd02165">
    <property type="entry name" value="NMNAT"/>
    <property type="match status" value="1"/>
</dbReference>
<keyword evidence="5 11" id="KW-0808">Transferase</keyword>
<evidence type="ECO:0000313" key="14">
    <source>
        <dbReference type="Proteomes" id="UP000292298"/>
    </source>
</evidence>
<keyword evidence="9 11" id="KW-0520">NAD</keyword>
<evidence type="ECO:0000256" key="4">
    <source>
        <dbReference type="ARBA" id="ARBA00022642"/>
    </source>
</evidence>
<dbReference type="NCBIfam" id="NF000839">
    <property type="entry name" value="PRK00071.1-1"/>
    <property type="match status" value="1"/>
</dbReference>
<name>A0A4Q8CXY9_9GAMM</name>
<dbReference type="PANTHER" id="PTHR39321:SF3">
    <property type="entry name" value="PHOSPHOPANTETHEINE ADENYLYLTRANSFERASE"/>
    <property type="match status" value="1"/>
</dbReference>
<reference evidence="13 14" key="1">
    <citation type="submission" date="2019-02" db="EMBL/GenBank/DDBJ databases">
        <title>Genomic Encyclopedia of Type Strains, Phase IV (KMG-IV): sequencing the most valuable type-strain genomes for metagenomic binning, comparative biology and taxonomic classification.</title>
        <authorList>
            <person name="Goeker M."/>
        </authorList>
    </citation>
    <scope>NUCLEOTIDE SEQUENCE [LARGE SCALE GENOMIC DNA]</scope>
    <source>
        <strain evidence="13 14">DSM 21056</strain>
    </source>
</reference>
<dbReference type="InterPro" id="IPR005248">
    <property type="entry name" value="NadD/NMNAT"/>
</dbReference>
<dbReference type="GO" id="GO:0005524">
    <property type="term" value="F:ATP binding"/>
    <property type="evidence" value="ECO:0007669"/>
    <property type="project" value="UniProtKB-KW"/>
</dbReference>
<organism evidence="13 14">
    <name type="scientific">Spiribacter vilamensis</name>
    <dbReference type="NCBI Taxonomy" id="531306"/>
    <lineage>
        <taxon>Bacteria</taxon>
        <taxon>Pseudomonadati</taxon>
        <taxon>Pseudomonadota</taxon>
        <taxon>Gammaproteobacteria</taxon>
        <taxon>Chromatiales</taxon>
        <taxon>Ectothiorhodospiraceae</taxon>
        <taxon>Spiribacter</taxon>
    </lineage>
</organism>
<accession>A0A4Q8CXY9</accession>
<dbReference type="GO" id="GO:0004515">
    <property type="term" value="F:nicotinate-nucleotide adenylyltransferase activity"/>
    <property type="evidence" value="ECO:0007669"/>
    <property type="project" value="UniProtKB-UniRule"/>
</dbReference>
<dbReference type="GO" id="GO:0009435">
    <property type="term" value="P:NAD+ biosynthetic process"/>
    <property type="evidence" value="ECO:0007669"/>
    <property type="project" value="UniProtKB-UniRule"/>
</dbReference>
<evidence type="ECO:0000259" key="12">
    <source>
        <dbReference type="Pfam" id="PF01467"/>
    </source>
</evidence>
<keyword evidence="7 11" id="KW-0547">Nucleotide-binding</keyword>
<dbReference type="EC" id="2.7.7.18" evidence="11"/>
<dbReference type="Pfam" id="PF01467">
    <property type="entry name" value="CTP_transf_like"/>
    <property type="match status" value="1"/>
</dbReference>
<evidence type="ECO:0000313" key="13">
    <source>
        <dbReference type="EMBL" id="RZU97823.1"/>
    </source>
</evidence>
<dbReference type="HAMAP" id="MF_00244">
    <property type="entry name" value="NaMN_adenylyltr"/>
    <property type="match status" value="1"/>
</dbReference>
<evidence type="ECO:0000256" key="10">
    <source>
        <dbReference type="ARBA" id="ARBA00048721"/>
    </source>
</evidence>
<gene>
    <name evidence="11" type="primary">nadD</name>
    <name evidence="13" type="ORF">EV698_0053</name>
</gene>
<dbReference type="OrthoDB" id="5295945at2"/>
<dbReference type="NCBIfam" id="TIGR00482">
    <property type="entry name" value="nicotinate (nicotinamide) nucleotide adenylyltransferase"/>
    <property type="match status" value="1"/>
</dbReference>
<comment type="catalytic activity">
    <reaction evidence="10 11">
        <text>nicotinate beta-D-ribonucleotide + ATP + H(+) = deamido-NAD(+) + diphosphate</text>
        <dbReference type="Rhea" id="RHEA:22860"/>
        <dbReference type="ChEBI" id="CHEBI:15378"/>
        <dbReference type="ChEBI" id="CHEBI:30616"/>
        <dbReference type="ChEBI" id="CHEBI:33019"/>
        <dbReference type="ChEBI" id="CHEBI:57502"/>
        <dbReference type="ChEBI" id="CHEBI:58437"/>
        <dbReference type="EC" id="2.7.7.18"/>
    </reaction>
</comment>
<dbReference type="PANTHER" id="PTHR39321">
    <property type="entry name" value="NICOTINATE-NUCLEOTIDE ADENYLYLTRANSFERASE-RELATED"/>
    <property type="match status" value="1"/>
</dbReference>
<comment type="pathway">
    <text evidence="2 11">Cofactor biosynthesis; NAD(+) biosynthesis; deamido-NAD(+) from nicotinate D-ribonucleotide: step 1/1.</text>
</comment>
<evidence type="ECO:0000256" key="1">
    <source>
        <dbReference type="ARBA" id="ARBA00002324"/>
    </source>
</evidence>
<sequence length="234" mass="25657">MNNARGAPVALLGGTFDPVHYGHLRPAIELLEALNLSEIRLVPGHVPPHRPQPRLGARARADLLDTAVAGIPGLVVDRCELDRPGPSYTVDTLHHLRRALGDRRPLCFMMGQDAFRGLMRWHEWRRLASLAHLVVVTRGGDTAAVAPALDEWMRPRRVVDPAALRVAPSGYVLFHAVSRLEISATAIRRCLALGHSAQGLMPDAVWHELALSGCYGYPQVSRAITPGRLNPHHV</sequence>
<evidence type="ECO:0000256" key="6">
    <source>
        <dbReference type="ARBA" id="ARBA00022695"/>
    </source>
</evidence>
<evidence type="ECO:0000256" key="9">
    <source>
        <dbReference type="ARBA" id="ARBA00023027"/>
    </source>
</evidence>
<evidence type="ECO:0000256" key="5">
    <source>
        <dbReference type="ARBA" id="ARBA00022679"/>
    </source>
</evidence>
<evidence type="ECO:0000256" key="8">
    <source>
        <dbReference type="ARBA" id="ARBA00022840"/>
    </source>
</evidence>
<evidence type="ECO:0000256" key="7">
    <source>
        <dbReference type="ARBA" id="ARBA00022741"/>
    </source>
</evidence>
<evidence type="ECO:0000256" key="11">
    <source>
        <dbReference type="HAMAP-Rule" id="MF_00244"/>
    </source>
</evidence>
<keyword evidence="6 11" id="KW-0548">Nucleotidyltransferase</keyword>
<dbReference type="Gene3D" id="3.40.50.620">
    <property type="entry name" value="HUPs"/>
    <property type="match status" value="1"/>
</dbReference>
<evidence type="ECO:0000256" key="3">
    <source>
        <dbReference type="ARBA" id="ARBA00009014"/>
    </source>
</evidence>
<dbReference type="SUPFAM" id="SSF52374">
    <property type="entry name" value="Nucleotidylyl transferase"/>
    <property type="match status" value="1"/>
</dbReference>
<feature type="domain" description="Cytidyltransferase-like" evidence="12">
    <location>
        <begin position="11"/>
        <end position="189"/>
    </location>
</feature>
<keyword evidence="4 11" id="KW-0662">Pyridine nucleotide biosynthesis</keyword>
<dbReference type="UniPathway" id="UPA00253">
    <property type="reaction ID" value="UER00332"/>
</dbReference>
<evidence type="ECO:0000256" key="2">
    <source>
        <dbReference type="ARBA" id="ARBA00005019"/>
    </source>
</evidence>
<proteinExistence type="inferred from homology"/>
<protein>
    <recommendedName>
        <fullName evidence="11">Probable nicotinate-nucleotide adenylyltransferase</fullName>
        <ecNumber evidence="11">2.7.7.18</ecNumber>
    </recommendedName>
    <alternativeName>
        <fullName evidence="11">Deamido-NAD(+) diphosphorylase</fullName>
    </alternativeName>
    <alternativeName>
        <fullName evidence="11">Deamido-NAD(+) pyrophosphorylase</fullName>
    </alternativeName>
    <alternativeName>
        <fullName evidence="11">Nicotinate mononucleotide adenylyltransferase</fullName>
        <shortName evidence="11">NaMN adenylyltransferase</shortName>
    </alternativeName>
</protein>
<comment type="caution">
    <text evidence="13">The sequence shown here is derived from an EMBL/GenBank/DDBJ whole genome shotgun (WGS) entry which is preliminary data.</text>
</comment>
<dbReference type="RefSeq" id="WP_130502187.1">
    <property type="nucleotide sequence ID" value="NZ_SHLI01000001.1"/>
</dbReference>
<dbReference type="InterPro" id="IPR004821">
    <property type="entry name" value="Cyt_trans-like"/>
</dbReference>
<dbReference type="EMBL" id="SHLI01000001">
    <property type="protein sequence ID" value="RZU97823.1"/>
    <property type="molecule type" value="Genomic_DNA"/>
</dbReference>